<dbReference type="SUPFAM" id="SSF48264">
    <property type="entry name" value="Cytochrome P450"/>
    <property type="match status" value="1"/>
</dbReference>
<dbReference type="PANTHER" id="PTHR46696:SF3">
    <property type="entry name" value="PULCHERRIMINIC ACID SYNTHASE"/>
    <property type="match status" value="1"/>
</dbReference>
<comment type="similarity">
    <text evidence="1 2">Belongs to the cytochrome P450 family.</text>
</comment>
<organism evidence="3 4">
    <name type="scientific">Kitasatospora gansuensis</name>
    <dbReference type="NCBI Taxonomy" id="258050"/>
    <lineage>
        <taxon>Bacteria</taxon>
        <taxon>Bacillati</taxon>
        <taxon>Actinomycetota</taxon>
        <taxon>Actinomycetes</taxon>
        <taxon>Kitasatosporales</taxon>
        <taxon>Streptomycetaceae</taxon>
        <taxon>Kitasatospora</taxon>
    </lineage>
</organism>
<dbReference type="InterPro" id="IPR036396">
    <property type="entry name" value="Cyt_P450_sf"/>
</dbReference>
<dbReference type="RefSeq" id="WP_184916892.1">
    <property type="nucleotide sequence ID" value="NZ_JACHJR010000001.1"/>
</dbReference>
<evidence type="ECO:0000313" key="4">
    <source>
        <dbReference type="Proteomes" id="UP000573327"/>
    </source>
</evidence>
<dbReference type="EC" id="1.14.15.13" evidence="3"/>
<keyword evidence="2" id="KW-0503">Monooxygenase</keyword>
<accession>A0A7W7SDE8</accession>
<evidence type="ECO:0000256" key="1">
    <source>
        <dbReference type="ARBA" id="ARBA00010617"/>
    </source>
</evidence>
<dbReference type="GO" id="GO:0020037">
    <property type="term" value="F:heme binding"/>
    <property type="evidence" value="ECO:0007669"/>
    <property type="project" value="InterPro"/>
</dbReference>
<reference evidence="3 4" key="1">
    <citation type="submission" date="2020-08" db="EMBL/GenBank/DDBJ databases">
        <title>Sequencing the genomes of 1000 actinobacteria strains.</title>
        <authorList>
            <person name="Klenk H.-P."/>
        </authorList>
    </citation>
    <scope>NUCLEOTIDE SEQUENCE [LARGE SCALE GENOMIC DNA]</scope>
    <source>
        <strain evidence="3 4">DSM 44786</strain>
    </source>
</reference>
<sequence>MTVAAERATAGLDSPAFRLDPYPAYARLREQGPLVWSEPDRTYYVTTHQAVGAVLKDKNASVESPFRASRVLFGRTVMDVDGREHARLRSLTNRSFAAPAVPGYLEDLVPNSVHRVIDGLGGSGRADFVAGFANEVPIRVMSQIIGVRTEDVEEFQSCTDAVIGYFDAATPDTRRAAVTAWAGMRELLHRRVDELRPAPDGSVIGQLLTAAAEGAEVDDDEIVRQIGLLIPAAIDTSNRLLANALHVLCTRPELLERAYAEPELLEGIVEETLRFEPPIHSTVRIWTGGELLGTEVPRGSLLTILLGSANRDPEVFPDPDVFDPERPAARHLSFGAGRHQCMGRRMALAEVITALRILLERCPDLRFAEPHPDPIEGFSFRSPAKLFLAYGSTR</sequence>
<dbReference type="PRINTS" id="PR00385">
    <property type="entry name" value="P450"/>
</dbReference>
<dbReference type="GO" id="GO:0004497">
    <property type="term" value="F:monooxygenase activity"/>
    <property type="evidence" value="ECO:0007669"/>
    <property type="project" value="UniProtKB-KW"/>
</dbReference>
<keyword evidence="2 3" id="KW-0560">Oxidoreductase</keyword>
<dbReference type="InterPro" id="IPR001128">
    <property type="entry name" value="Cyt_P450"/>
</dbReference>
<dbReference type="EMBL" id="JACHJR010000001">
    <property type="protein sequence ID" value="MBB4948022.1"/>
    <property type="molecule type" value="Genomic_DNA"/>
</dbReference>
<dbReference type="PANTHER" id="PTHR46696">
    <property type="entry name" value="P450, PUTATIVE (EUROFUNG)-RELATED"/>
    <property type="match status" value="1"/>
</dbReference>
<dbReference type="GO" id="GO:0005506">
    <property type="term" value="F:iron ion binding"/>
    <property type="evidence" value="ECO:0007669"/>
    <property type="project" value="InterPro"/>
</dbReference>
<dbReference type="PROSITE" id="PS00086">
    <property type="entry name" value="CYTOCHROME_P450"/>
    <property type="match status" value="1"/>
</dbReference>
<keyword evidence="4" id="KW-1185">Reference proteome</keyword>
<dbReference type="InterPro" id="IPR017972">
    <property type="entry name" value="Cyt_P450_CS"/>
</dbReference>
<keyword evidence="2" id="KW-0479">Metal-binding</keyword>
<proteinExistence type="inferred from homology"/>
<dbReference type="AlphaFoldDB" id="A0A7W7SDE8"/>
<keyword evidence="2" id="KW-0349">Heme</keyword>
<dbReference type="GO" id="GO:0016705">
    <property type="term" value="F:oxidoreductase activity, acting on paired donors, with incorporation or reduction of molecular oxygen"/>
    <property type="evidence" value="ECO:0007669"/>
    <property type="project" value="InterPro"/>
</dbReference>
<dbReference type="InterPro" id="IPR002397">
    <property type="entry name" value="Cyt_P450_B"/>
</dbReference>
<dbReference type="Pfam" id="PF00067">
    <property type="entry name" value="p450"/>
    <property type="match status" value="1"/>
</dbReference>
<gene>
    <name evidence="3" type="ORF">F4556_003557</name>
</gene>
<protein>
    <submittedName>
        <fullName evidence="3">Pulcherriminic acid synthase</fullName>
        <ecNumber evidence="3">1.14.15.13</ecNumber>
    </submittedName>
</protein>
<dbReference type="Proteomes" id="UP000573327">
    <property type="component" value="Unassembled WGS sequence"/>
</dbReference>
<evidence type="ECO:0000313" key="3">
    <source>
        <dbReference type="EMBL" id="MBB4948022.1"/>
    </source>
</evidence>
<dbReference type="Gene3D" id="1.10.630.10">
    <property type="entry name" value="Cytochrome P450"/>
    <property type="match status" value="1"/>
</dbReference>
<keyword evidence="2" id="KW-0408">Iron</keyword>
<comment type="caution">
    <text evidence="3">The sequence shown here is derived from an EMBL/GenBank/DDBJ whole genome shotgun (WGS) entry which is preliminary data.</text>
</comment>
<dbReference type="PRINTS" id="PR00359">
    <property type="entry name" value="BP450"/>
</dbReference>
<evidence type="ECO:0000256" key="2">
    <source>
        <dbReference type="RuleBase" id="RU000461"/>
    </source>
</evidence>
<name>A0A7W7SDE8_9ACTN</name>